<comment type="caution">
    <text evidence="1">The sequence shown here is derived from an EMBL/GenBank/DDBJ whole genome shotgun (WGS) entry which is preliminary data.</text>
</comment>
<reference evidence="1 2" key="1">
    <citation type="journal article" date="2020" name="Cell">
        <title>Large-Scale Comparative Analyses of Tick Genomes Elucidate Their Genetic Diversity and Vector Capacities.</title>
        <authorList>
            <consortium name="Tick Genome and Microbiome Consortium (TIGMIC)"/>
            <person name="Jia N."/>
            <person name="Wang J."/>
            <person name="Shi W."/>
            <person name="Du L."/>
            <person name="Sun Y."/>
            <person name="Zhan W."/>
            <person name="Jiang J.F."/>
            <person name="Wang Q."/>
            <person name="Zhang B."/>
            <person name="Ji P."/>
            <person name="Bell-Sakyi L."/>
            <person name="Cui X.M."/>
            <person name="Yuan T.T."/>
            <person name="Jiang B.G."/>
            <person name="Yang W.F."/>
            <person name="Lam T.T."/>
            <person name="Chang Q.C."/>
            <person name="Ding S.J."/>
            <person name="Wang X.J."/>
            <person name="Zhu J.G."/>
            <person name="Ruan X.D."/>
            <person name="Zhao L."/>
            <person name="Wei J.T."/>
            <person name="Ye R.Z."/>
            <person name="Que T.C."/>
            <person name="Du C.H."/>
            <person name="Zhou Y.H."/>
            <person name="Cheng J.X."/>
            <person name="Dai P.F."/>
            <person name="Guo W.B."/>
            <person name="Han X.H."/>
            <person name="Huang E.J."/>
            <person name="Li L.F."/>
            <person name="Wei W."/>
            <person name="Gao Y.C."/>
            <person name="Liu J.Z."/>
            <person name="Shao H.Z."/>
            <person name="Wang X."/>
            <person name="Wang C.C."/>
            <person name="Yang T.C."/>
            <person name="Huo Q.B."/>
            <person name="Li W."/>
            <person name="Chen H.Y."/>
            <person name="Chen S.E."/>
            <person name="Zhou L.G."/>
            <person name="Ni X.B."/>
            <person name="Tian J.H."/>
            <person name="Sheng Y."/>
            <person name="Liu T."/>
            <person name="Pan Y.S."/>
            <person name="Xia L.Y."/>
            <person name="Li J."/>
            <person name="Zhao F."/>
            <person name="Cao W.C."/>
        </authorList>
    </citation>
    <scope>NUCLEOTIDE SEQUENCE [LARGE SCALE GENOMIC DNA]</scope>
    <source>
        <strain evidence="1">Iper-2018</strain>
    </source>
</reference>
<protein>
    <submittedName>
        <fullName evidence="1">Uncharacterized protein</fullName>
    </submittedName>
</protein>
<sequence>VASGECTFSTLRPLMTWLRSKTTGERLTSRAVLNIQRDIHVDASSVTDSASQGQGG</sequence>
<gene>
    <name evidence="1" type="ORF">HPB47_027494</name>
</gene>
<accession>A0AC60PW95</accession>
<evidence type="ECO:0000313" key="2">
    <source>
        <dbReference type="Proteomes" id="UP000805193"/>
    </source>
</evidence>
<dbReference type="EMBL" id="JABSTQ010009858">
    <property type="protein sequence ID" value="KAG0425329.1"/>
    <property type="molecule type" value="Genomic_DNA"/>
</dbReference>
<evidence type="ECO:0000313" key="1">
    <source>
        <dbReference type="EMBL" id="KAG0425329.1"/>
    </source>
</evidence>
<organism evidence="1 2">
    <name type="scientific">Ixodes persulcatus</name>
    <name type="common">Taiga tick</name>
    <dbReference type="NCBI Taxonomy" id="34615"/>
    <lineage>
        <taxon>Eukaryota</taxon>
        <taxon>Metazoa</taxon>
        <taxon>Ecdysozoa</taxon>
        <taxon>Arthropoda</taxon>
        <taxon>Chelicerata</taxon>
        <taxon>Arachnida</taxon>
        <taxon>Acari</taxon>
        <taxon>Parasitiformes</taxon>
        <taxon>Ixodida</taxon>
        <taxon>Ixodoidea</taxon>
        <taxon>Ixodidae</taxon>
        <taxon>Ixodinae</taxon>
        <taxon>Ixodes</taxon>
    </lineage>
</organism>
<proteinExistence type="predicted"/>
<feature type="non-terminal residue" evidence="1">
    <location>
        <position position="56"/>
    </location>
</feature>
<keyword evidence="2" id="KW-1185">Reference proteome</keyword>
<name>A0AC60PW95_IXOPE</name>
<feature type="non-terminal residue" evidence="1">
    <location>
        <position position="1"/>
    </location>
</feature>
<dbReference type="Proteomes" id="UP000805193">
    <property type="component" value="Unassembled WGS sequence"/>
</dbReference>